<dbReference type="GO" id="GO:0016094">
    <property type="term" value="P:polyprenol biosynthetic process"/>
    <property type="evidence" value="ECO:0007669"/>
    <property type="project" value="TreeGrafter"/>
</dbReference>
<organism evidence="3 4">
    <name type="scientific">Eiseniibacteriota bacterium</name>
    <dbReference type="NCBI Taxonomy" id="2212470"/>
    <lineage>
        <taxon>Bacteria</taxon>
        <taxon>Candidatus Eiseniibacteriota</taxon>
    </lineage>
</organism>
<gene>
    <name evidence="3" type="primary">uppS</name>
    <name evidence="3" type="ORF">E6K81_09985</name>
</gene>
<evidence type="ECO:0000313" key="4">
    <source>
        <dbReference type="Proteomes" id="UP000319771"/>
    </source>
</evidence>
<dbReference type="InterPro" id="IPR036424">
    <property type="entry name" value="UPP_synth-like_sf"/>
</dbReference>
<feature type="binding site" evidence="2">
    <location>
        <position position="45"/>
    </location>
    <ligand>
        <name>substrate</name>
    </ligand>
</feature>
<feature type="active site" description="Proton acceptor" evidence="2">
    <location>
        <position position="76"/>
    </location>
</feature>
<keyword evidence="2" id="KW-0460">Magnesium</keyword>
<dbReference type="PANTHER" id="PTHR10291">
    <property type="entry name" value="DEHYDRODOLICHYL DIPHOSPHATE SYNTHASE FAMILY MEMBER"/>
    <property type="match status" value="1"/>
</dbReference>
<proteinExistence type="inferred from homology"/>
<feature type="active site" evidence="2">
    <location>
        <position position="28"/>
    </location>
</feature>
<keyword evidence="1 2" id="KW-0808">Transferase</keyword>
<dbReference type="Proteomes" id="UP000319771">
    <property type="component" value="Unassembled WGS sequence"/>
</dbReference>
<dbReference type="GO" id="GO:0000287">
    <property type="term" value="F:magnesium ion binding"/>
    <property type="evidence" value="ECO:0007669"/>
    <property type="project" value="UniProtKB-UniRule"/>
</dbReference>
<evidence type="ECO:0000256" key="2">
    <source>
        <dbReference type="HAMAP-Rule" id="MF_01139"/>
    </source>
</evidence>
<comment type="function">
    <text evidence="2">Catalyzes the condensation of isopentenyl diphosphate (IPP) with allylic pyrophosphates generating different type of terpenoids.</text>
</comment>
<dbReference type="HAMAP" id="MF_01139">
    <property type="entry name" value="ISPT"/>
    <property type="match status" value="1"/>
</dbReference>
<feature type="binding site" evidence="2">
    <location>
        <begin position="73"/>
        <end position="75"/>
    </location>
    <ligand>
        <name>substrate</name>
    </ligand>
</feature>
<comment type="subunit">
    <text evidence="2">Homodimer.</text>
</comment>
<dbReference type="GO" id="GO:0005829">
    <property type="term" value="C:cytosol"/>
    <property type="evidence" value="ECO:0007669"/>
    <property type="project" value="TreeGrafter"/>
</dbReference>
<dbReference type="Gene3D" id="3.40.1180.10">
    <property type="entry name" value="Decaprenyl diphosphate synthase-like"/>
    <property type="match status" value="1"/>
</dbReference>
<evidence type="ECO:0000256" key="1">
    <source>
        <dbReference type="ARBA" id="ARBA00022679"/>
    </source>
</evidence>
<dbReference type="EMBL" id="VBPB01000161">
    <property type="protein sequence ID" value="TMQ71491.1"/>
    <property type="molecule type" value="Genomic_DNA"/>
</dbReference>
<dbReference type="InterPro" id="IPR018520">
    <property type="entry name" value="UPP_synth-like_CS"/>
</dbReference>
<feature type="binding site" evidence="2">
    <location>
        <begin position="195"/>
        <end position="197"/>
    </location>
    <ligand>
        <name>substrate</name>
    </ligand>
</feature>
<dbReference type="GO" id="GO:0008834">
    <property type="term" value="F:ditrans,polycis-undecaprenyl-diphosphate synthase [(2E,6E)-farnesyl-diphosphate specific] activity"/>
    <property type="evidence" value="ECO:0007669"/>
    <property type="project" value="TreeGrafter"/>
</dbReference>
<dbReference type="EC" id="2.5.1.-" evidence="2"/>
<dbReference type="PROSITE" id="PS01066">
    <property type="entry name" value="UPP_SYNTHASE"/>
    <property type="match status" value="1"/>
</dbReference>
<name>A0A538U6J0_UNCEI</name>
<feature type="binding site" evidence="2">
    <location>
        <position position="28"/>
    </location>
    <ligand>
        <name>Mg(2+)</name>
        <dbReference type="ChEBI" id="CHEBI:18420"/>
    </ligand>
</feature>
<reference evidence="3 4" key="1">
    <citation type="journal article" date="2019" name="Nat. Microbiol.">
        <title>Mediterranean grassland soil C-N compound turnover is dependent on rainfall and depth, and is mediated by genomically divergent microorganisms.</title>
        <authorList>
            <person name="Diamond S."/>
            <person name="Andeer P.F."/>
            <person name="Li Z."/>
            <person name="Crits-Christoph A."/>
            <person name="Burstein D."/>
            <person name="Anantharaman K."/>
            <person name="Lane K.R."/>
            <person name="Thomas B.C."/>
            <person name="Pan C."/>
            <person name="Northen T.R."/>
            <person name="Banfield J.F."/>
        </authorList>
    </citation>
    <scope>NUCLEOTIDE SEQUENCE [LARGE SCALE GENOMIC DNA]</scope>
    <source>
        <strain evidence="3">WS_11</strain>
    </source>
</reference>
<evidence type="ECO:0000313" key="3">
    <source>
        <dbReference type="EMBL" id="TMQ71491.1"/>
    </source>
</evidence>
<dbReference type="InterPro" id="IPR001441">
    <property type="entry name" value="UPP_synth-like"/>
</dbReference>
<accession>A0A538U6J0</accession>
<protein>
    <recommendedName>
        <fullName evidence="2">Isoprenyl transferase</fullName>
        <ecNumber evidence="2">2.5.1.-</ecNumber>
    </recommendedName>
</protein>
<dbReference type="PANTHER" id="PTHR10291:SF0">
    <property type="entry name" value="DEHYDRODOLICHYL DIPHOSPHATE SYNTHASE 2"/>
    <property type="match status" value="1"/>
</dbReference>
<comment type="cofactor">
    <cofactor evidence="2">
        <name>Mg(2+)</name>
        <dbReference type="ChEBI" id="CHEBI:18420"/>
    </cofactor>
    <text evidence="2">Binds 2 magnesium ions per subunit.</text>
</comment>
<feature type="binding site" evidence="2">
    <location>
        <position position="77"/>
    </location>
    <ligand>
        <name>substrate</name>
    </ligand>
</feature>
<dbReference type="CDD" id="cd00475">
    <property type="entry name" value="Cis_IPPS"/>
    <property type="match status" value="1"/>
</dbReference>
<feature type="binding site" evidence="2">
    <location>
        <position position="189"/>
    </location>
    <ligand>
        <name>substrate</name>
    </ligand>
</feature>
<comment type="caution">
    <text evidence="3">The sequence shown here is derived from an EMBL/GenBank/DDBJ whole genome shotgun (WGS) entry which is preliminary data.</text>
</comment>
<sequence>MNRSTSENDSLESGARAPAPRHVAIIMDGNGRWARARGLPRLAGHREGAVAVRRAVEAAARLGIRTLTLFAFSGDNWKRPPDEVAGLLVLFRRYLAAETPALVRRRVRLSVMGRRDRLPAPLRRAVSAAERATAGGRGLHLRIAIDYSGRDAILGASRRGPARSRAGFARRLGLASGGGAASDVDLLIRTGGEHRLSDFLLWESAYAELTFASVMWPDFTPEHLETAVSDFRRRERRFGGLSKRAAS</sequence>
<keyword evidence="2" id="KW-0479">Metal-binding</keyword>
<comment type="similarity">
    <text evidence="2">Belongs to the UPP synthase family.</text>
</comment>
<dbReference type="NCBIfam" id="TIGR00055">
    <property type="entry name" value="uppS"/>
    <property type="match status" value="1"/>
</dbReference>
<dbReference type="AlphaFoldDB" id="A0A538U6J0"/>
<feature type="binding site" evidence="2">
    <location>
        <position position="41"/>
    </location>
    <ligand>
        <name>substrate</name>
    </ligand>
</feature>
<feature type="binding site" evidence="2">
    <location>
        <position position="33"/>
    </location>
    <ligand>
        <name>substrate</name>
    </ligand>
</feature>
<feature type="binding site" evidence="2">
    <location>
        <position position="208"/>
    </location>
    <ligand>
        <name>Mg(2+)</name>
        <dbReference type="ChEBI" id="CHEBI:18420"/>
    </ligand>
</feature>
<feature type="binding site" evidence="2">
    <location>
        <begin position="29"/>
        <end position="32"/>
    </location>
    <ligand>
        <name>substrate</name>
    </ligand>
</feature>
<feature type="binding site" evidence="2">
    <location>
        <position position="79"/>
    </location>
    <ligand>
        <name>substrate</name>
    </ligand>
</feature>
<dbReference type="SUPFAM" id="SSF64005">
    <property type="entry name" value="Undecaprenyl diphosphate synthase"/>
    <property type="match status" value="1"/>
</dbReference>
<dbReference type="Pfam" id="PF01255">
    <property type="entry name" value="Prenyltransf"/>
    <property type="match status" value="1"/>
</dbReference>